<keyword evidence="1" id="KW-0732">Signal</keyword>
<gene>
    <name evidence="2" type="ordered locus">Tpet_0870</name>
</gene>
<dbReference type="Proteomes" id="UP000006558">
    <property type="component" value="Chromosome"/>
</dbReference>
<feature type="signal peptide" evidence="1">
    <location>
        <begin position="1"/>
        <end position="16"/>
    </location>
</feature>
<proteinExistence type="predicted"/>
<dbReference type="AlphaFoldDB" id="A5IL16"/>
<evidence type="ECO:0000313" key="3">
    <source>
        <dbReference type="Proteomes" id="UP000006558"/>
    </source>
</evidence>
<reference evidence="3" key="1">
    <citation type="submission" date="2007-05" db="EMBL/GenBank/DDBJ databases">
        <title>Complete sequence of Thermotoga petrophila RKU-1.</title>
        <authorList>
            <consortium name="US DOE Joint Genome Institute"/>
            <person name="Copeland A."/>
            <person name="Lucas S."/>
            <person name="Lapidus A."/>
            <person name="Barry K."/>
            <person name="Glavina del Rio T."/>
            <person name="Dalin E."/>
            <person name="Tice H."/>
            <person name="Pitluck S."/>
            <person name="Sims D."/>
            <person name="Brettin T."/>
            <person name="Bruce D."/>
            <person name="Detter J.C."/>
            <person name="Han C."/>
            <person name="Tapia R."/>
            <person name="Schmutz J."/>
            <person name="Larimer F."/>
            <person name="Land M."/>
            <person name="Hauser L."/>
            <person name="Kyrpides N."/>
            <person name="Mikhailova N."/>
            <person name="Nelson K."/>
            <person name="Gogarten J.P."/>
            <person name="Noll K."/>
            <person name="Richardson P."/>
        </authorList>
    </citation>
    <scope>NUCLEOTIDE SEQUENCE [LARGE SCALE GENOMIC DNA]</scope>
    <source>
        <strain evidence="3">ATCC BAA-488 / DSM 13995 / JCM 10881 / RKU-1</strain>
    </source>
</reference>
<dbReference type="InterPro" id="IPR008979">
    <property type="entry name" value="Galactose-bd-like_sf"/>
</dbReference>
<name>A5IL16_THEP1</name>
<reference evidence="2 3" key="2">
    <citation type="journal article" date="2009" name="Proc. Natl. Acad. Sci. U.S.A.">
        <title>On the chimeric nature, thermophilic origin, and phylogenetic placement of the Thermotogales.</title>
        <authorList>
            <person name="Zhaxybayeva O."/>
            <person name="Swithers K.S."/>
            <person name="Lapierre P."/>
            <person name="Fournier G.P."/>
            <person name="Bickhart D.M."/>
            <person name="DeBoy R.T."/>
            <person name="Nelson K.E."/>
            <person name="Nesbo C.L."/>
            <person name="Doolittle W.F."/>
            <person name="Gogarten J.P."/>
            <person name="Noll K.M."/>
        </authorList>
    </citation>
    <scope>NUCLEOTIDE SEQUENCE [LARGE SCALE GENOMIC DNA]</scope>
    <source>
        <strain evidence="3">ATCC BAA-488 / DSM 13995 / JCM 10881 / RKU-1</strain>
    </source>
</reference>
<evidence type="ECO:0000313" key="2">
    <source>
        <dbReference type="EMBL" id="ABQ46889.1"/>
    </source>
</evidence>
<dbReference type="EMBL" id="CP000702">
    <property type="protein sequence ID" value="ABQ46889.1"/>
    <property type="molecule type" value="Genomic_DNA"/>
</dbReference>
<sequence length="196" mass="21696">MKVLLISAILFSFILAGCMLTTTFQTPPGTGEFSEETLFENVVEEESPESTITTVVDNSLPESDQHGTVLYVSPSSTDVTGFISVWFDLKKLLEGKAFKGDIVKFYIDILQTREDQATVTMNIYEETGGSTSLTKIATALLEKNEWTTVEGTTTVPDLDNVERYLLGVCASEPATLDFYIDNFEWEVIYQEEGGAI</sequence>
<evidence type="ECO:0000256" key="1">
    <source>
        <dbReference type="SAM" id="SignalP"/>
    </source>
</evidence>
<dbReference type="Gene3D" id="2.60.120.260">
    <property type="entry name" value="Galactose-binding domain-like"/>
    <property type="match status" value="1"/>
</dbReference>
<dbReference type="KEGG" id="tpt:Tpet_0870"/>
<dbReference type="PROSITE" id="PS51257">
    <property type="entry name" value="PROKAR_LIPOPROTEIN"/>
    <property type="match status" value="1"/>
</dbReference>
<dbReference type="STRING" id="390874.Tpet_0870"/>
<dbReference type="RefSeq" id="WP_011943453.1">
    <property type="nucleotide sequence ID" value="NC_009486.1"/>
</dbReference>
<evidence type="ECO:0008006" key="4">
    <source>
        <dbReference type="Google" id="ProtNLM"/>
    </source>
</evidence>
<accession>A5IL16</accession>
<dbReference type="SUPFAM" id="SSF49785">
    <property type="entry name" value="Galactose-binding domain-like"/>
    <property type="match status" value="1"/>
</dbReference>
<organism evidence="2 3">
    <name type="scientific">Thermotoga petrophila (strain ATCC BAA-488 / DSM 13995 / JCM 10881 / RKU-1)</name>
    <dbReference type="NCBI Taxonomy" id="390874"/>
    <lineage>
        <taxon>Bacteria</taxon>
        <taxon>Thermotogati</taxon>
        <taxon>Thermotogota</taxon>
        <taxon>Thermotogae</taxon>
        <taxon>Thermotogales</taxon>
        <taxon>Thermotogaceae</taxon>
        <taxon>Thermotoga</taxon>
    </lineage>
</organism>
<protein>
    <recommendedName>
        <fullName evidence="4">Carbohydrate-binding CenC domain protein</fullName>
    </recommendedName>
</protein>
<dbReference type="HOGENOM" id="CLU_1365668_0_0_0"/>
<feature type="chain" id="PRO_5002683155" description="Carbohydrate-binding CenC domain protein" evidence="1">
    <location>
        <begin position="17"/>
        <end position="196"/>
    </location>
</feature>